<evidence type="ECO:0000256" key="2">
    <source>
        <dbReference type="SAM" id="Phobius"/>
    </source>
</evidence>
<dbReference type="RefSeq" id="WP_386439050.1">
    <property type="nucleotide sequence ID" value="NZ_JBHSBB010000053.1"/>
</dbReference>
<sequence length="167" mass="18190">MSQSRAAVVIPTGTPQPQPIRFFGTSWVRHDGGYRWRRIAASLGSLLGAVAGTFALRYGIQGLARISTSLTLVGLGGFTVSGVLAFRRTWLGFTRRDPDADPDAEKSTSSLYAIGFVGALLAYFLRSLTEAPGERLHRAEYEEARVQHARRRSARSGNPAADPHTFL</sequence>
<evidence type="ECO:0000256" key="1">
    <source>
        <dbReference type="SAM" id="MobiDB-lite"/>
    </source>
</evidence>
<reference evidence="4" key="1">
    <citation type="journal article" date="2019" name="Int. J. Syst. Evol. Microbiol.">
        <title>The Global Catalogue of Microorganisms (GCM) 10K type strain sequencing project: providing services to taxonomists for standard genome sequencing and annotation.</title>
        <authorList>
            <consortium name="The Broad Institute Genomics Platform"/>
            <consortium name="The Broad Institute Genome Sequencing Center for Infectious Disease"/>
            <person name="Wu L."/>
            <person name="Ma J."/>
        </authorList>
    </citation>
    <scope>NUCLEOTIDE SEQUENCE [LARGE SCALE GENOMIC DNA]</scope>
    <source>
        <strain evidence="4">CGMCC 4.7237</strain>
    </source>
</reference>
<evidence type="ECO:0000313" key="4">
    <source>
        <dbReference type="Proteomes" id="UP001595765"/>
    </source>
</evidence>
<name>A0ABV8HXH8_9ACTN</name>
<feature type="transmembrane region" description="Helical" evidence="2">
    <location>
        <begin position="39"/>
        <end position="58"/>
    </location>
</feature>
<keyword evidence="2" id="KW-1133">Transmembrane helix</keyword>
<evidence type="ECO:0008006" key="5">
    <source>
        <dbReference type="Google" id="ProtNLM"/>
    </source>
</evidence>
<keyword evidence="2" id="KW-0472">Membrane</keyword>
<comment type="caution">
    <text evidence="3">The sequence shown here is derived from an EMBL/GenBank/DDBJ whole genome shotgun (WGS) entry which is preliminary data.</text>
</comment>
<dbReference type="Proteomes" id="UP001595765">
    <property type="component" value="Unassembled WGS sequence"/>
</dbReference>
<evidence type="ECO:0000313" key="3">
    <source>
        <dbReference type="EMBL" id="MFC4036773.1"/>
    </source>
</evidence>
<protein>
    <recommendedName>
        <fullName evidence="5">Transmembrane protein</fullName>
    </recommendedName>
</protein>
<proteinExistence type="predicted"/>
<gene>
    <name evidence="3" type="ORF">ACFO3J_35840</name>
</gene>
<feature type="transmembrane region" description="Helical" evidence="2">
    <location>
        <begin position="70"/>
        <end position="90"/>
    </location>
</feature>
<accession>A0ABV8HXH8</accession>
<feature type="region of interest" description="Disordered" evidence="1">
    <location>
        <begin position="147"/>
        <end position="167"/>
    </location>
</feature>
<keyword evidence="4" id="KW-1185">Reference proteome</keyword>
<organism evidence="3 4">
    <name type="scientific">Streptomyces polygonati</name>
    <dbReference type="NCBI Taxonomy" id="1617087"/>
    <lineage>
        <taxon>Bacteria</taxon>
        <taxon>Bacillati</taxon>
        <taxon>Actinomycetota</taxon>
        <taxon>Actinomycetes</taxon>
        <taxon>Kitasatosporales</taxon>
        <taxon>Streptomycetaceae</taxon>
        <taxon>Streptomyces</taxon>
    </lineage>
</organism>
<keyword evidence="2" id="KW-0812">Transmembrane</keyword>
<dbReference type="EMBL" id="JBHSBB010000053">
    <property type="protein sequence ID" value="MFC4036773.1"/>
    <property type="molecule type" value="Genomic_DNA"/>
</dbReference>